<evidence type="ECO:0000256" key="4">
    <source>
        <dbReference type="ARBA" id="ARBA00022475"/>
    </source>
</evidence>
<evidence type="ECO:0000256" key="7">
    <source>
        <dbReference type="ARBA" id="ARBA00022741"/>
    </source>
</evidence>
<dbReference type="PATRIC" id="fig|1439726.3.peg.908"/>
<dbReference type="InterPro" id="IPR047641">
    <property type="entry name" value="ABC_transpr_MalK/UgpC-like"/>
</dbReference>
<name>A0A1E3H662_9HYPH</name>
<dbReference type="PANTHER" id="PTHR43875:SF12">
    <property type="entry name" value="SN-GLYCEROL-3-PHOSPHATE IMPORT ATP-BINDING PROTEIN UGPC"/>
    <property type="match status" value="1"/>
</dbReference>
<keyword evidence="12" id="KW-0378">Hydrolase</keyword>
<evidence type="ECO:0000256" key="1">
    <source>
        <dbReference type="ARBA" id="ARBA00004417"/>
    </source>
</evidence>
<evidence type="ECO:0000256" key="10">
    <source>
        <dbReference type="ARBA" id="ARBA00023136"/>
    </source>
</evidence>
<dbReference type="SUPFAM" id="SSF52540">
    <property type="entry name" value="P-loop containing nucleoside triphosphate hydrolases"/>
    <property type="match status" value="1"/>
</dbReference>
<dbReference type="AlphaFoldDB" id="A0A1E3H662"/>
<keyword evidence="3" id="KW-0813">Transport</keyword>
<dbReference type="EMBL" id="MCRJ01000013">
    <property type="protein sequence ID" value="ODN71828.1"/>
    <property type="molecule type" value="Genomic_DNA"/>
</dbReference>
<evidence type="ECO:0000313" key="13">
    <source>
        <dbReference type="Proteomes" id="UP000094622"/>
    </source>
</evidence>
<keyword evidence="9" id="KW-1278">Translocase</keyword>
<keyword evidence="6" id="KW-0762">Sugar transport</keyword>
<dbReference type="GO" id="GO:0015794">
    <property type="term" value="P:glycerol-3-phosphate transmembrane transport"/>
    <property type="evidence" value="ECO:0007669"/>
    <property type="project" value="TreeGrafter"/>
</dbReference>
<reference evidence="12 13" key="1">
    <citation type="submission" date="2016-07" db="EMBL/GenBank/DDBJ databases">
        <title>Draft Genome Sequence of Methylobrevis pamukkalensis PK2.</title>
        <authorList>
            <person name="Vasilenko O.V."/>
            <person name="Doronina N.V."/>
            <person name="Shmareva M.N."/>
            <person name="Tarlachkov S.V."/>
            <person name="Mustakhimov I."/>
            <person name="Trotsenko Y.A."/>
        </authorList>
    </citation>
    <scope>NUCLEOTIDE SEQUENCE [LARGE SCALE GENOMIC DNA]</scope>
    <source>
        <strain evidence="12 13">PK2</strain>
    </source>
</reference>
<dbReference type="PROSITE" id="PS50893">
    <property type="entry name" value="ABC_TRANSPORTER_2"/>
    <property type="match status" value="1"/>
</dbReference>
<dbReference type="GO" id="GO:0008643">
    <property type="term" value="P:carbohydrate transport"/>
    <property type="evidence" value="ECO:0007669"/>
    <property type="project" value="InterPro"/>
</dbReference>
<keyword evidence="10" id="KW-0472">Membrane</keyword>
<comment type="similarity">
    <text evidence="2">Belongs to the ABC transporter superfamily.</text>
</comment>
<keyword evidence="8 12" id="KW-0067">ATP-binding</keyword>
<dbReference type="CDD" id="cd03301">
    <property type="entry name" value="ABC_MalK_N"/>
    <property type="match status" value="1"/>
</dbReference>
<feature type="domain" description="ABC transporter" evidence="11">
    <location>
        <begin position="4"/>
        <end position="235"/>
    </location>
</feature>
<dbReference type="RefSeq" id="WP_069305930.1">
    <property type="nucleotide sequence ID" value="NZ_MCRJ01000013.1"/>
</dbReference>
<evidence type="ECO:0000256" key="5">
    <source>
        <dbReference type="ARBA" id="ARBA00022519"/>
    </source>
</evidence>
<keyword evidence="5" id="KW-0997">Cell inner membrane</keyword>
<dbReference type="GO" id="GO:0055052">
    <property type="term" value="C:ATP-binding cassette (ABC) transporter complex, substrate-binding subunit-containing"/>
    <property type="evidence" value="ECO:0007669"/>
    <property type="project" value="TreeGrafter"/>
</dbReference>
<keyword evidence="13" id="KW-1185">Reference proteome</keyword>
<comment type="subcellular location">
    <subcellularLocation>
        <location evidence="1">Cell inner membrane</location>
        <topology evidence="1">Peripheral membrane protein</topology>
    </subcellularLocation>
</comment>
<evidence type="ECO:0000256" key="6">
    <source>
        <dbReference type="ARBA" id="ARBA00022597"/>
    </source>
</evidence>
<evidence type="ECO:0000256" key="3">
    <source>
        <dbReference type="ARBA" id="ARBA00022448"/>
    </source>
</evidence>
<dbReference type="EC" id="3.6.3.20" evidence="12"/>
<dbReference type="GO" id="GO:0001407">
    <property type="term" value="P:glycerophosphodiester transmembrane transport"/>
    <property type="evidence" value="ECO:0007669"/>
    <property type="project" value="TreeGrafter"/>
</dbReference>
<dbReference type="Gene3D" id="2.40.50.140">
    <property type="entry name" value="Nucleic acid-binding proteins"/>
    <property type="match status" value="1"/>
</dbReference>
<dbReference type="Pfam" id="PF00005">
    <property type="entry name" value="ABC_tran"/>
    <property type="match status" value="1"/>
</dbReference>
<dbReference type="SUPFAM" id="SSF50331">
    <property type="entry name" value="MOP-like"/>
    <property type="match status" value="1"/>
</dbReference>
<dbReference type="InterPro" id="IPR027417">
    <property type="entry name" value="P-loop_NTPase"/>
</dbReference>
<protein>
    <submittedName>
        <fullName evidence="12">sn-glycerol-3-phosphate import ATP-binding protein UgpC</fullName>
        <ecNumber evidence="12">3.6.3.20</ecNumber>
    </submittedName>
</protein>
<dbReference type="Gene3D" id="2.40.50.100">
    <property type="match status" value="1"/>
</dbReference>
<dbReference type="PROSITE" id="PS00211">
    <property type="entry name" value="ABC_TRANSPORTER_1"/>
    <property type="match status" value="1"/>
</dbReference>
<comment type="caution">
    <text evidence="12">The sequence shown here is derived from an EMBL/GenBank/DDBJ whole genome shotgun (WGS) entry which is preliminary data.</text>
</comment>
<dbReference type="SMART" id="SM00382">
    <property type="entry name" value="AAA"/>
    <property type="match status" value="1"/>
</dbReference>
<dbReference type="PANTHER" id="PTHR43875">
    <property type="entry name" value="MALTODEXTRIN IMPORT ATP-BINDING PROTEIN MSMX"/>
    <property type="match status" value="1"/>
</dbReference>
<dbReference type="GO" id="GO:0005524">
    <property type="term" value="F:ATP binding"/>
    <property type="evidence" value="ECO:0007669"/>
    <property type="project" value="UniProtKB-KW"/>
</dbReference>
<evidence type="ECO:0000256" key="8">
    <source>
        <dbReference type="ARBA" id="ARBA00022840"/>
    </source>
</evidence>
<sequence>MAAIELQDVRKVYAGNVEAVKGVSLSIPDGAFAVLVGPSGCGKSTLLRMVAGLEAITSGTVSIGGRVVNDLEPAERDIAMVFQNYALYPHMTVRRNLEYGLRNRRTPAEEIARRVDEAARILDIAGLLDRRPGQLSGGQRQRVAMGRAIVREPAAFLFDEPLSNLDAKLRVAMRAEIRRLQRRLRTTSLYVTHDQLEAMTLADVLVVLNAGRIEQSGTPMELYERPASLFVATFIGSPAMNVIPHGAAVAAGLVPQGAPEATLGIRPEHMRLVEGLAASGDEAVVDLEVSGVEVVGAESYVTGRLGSSAVEISVRVPGHSRLEPGTPMRAAGGRAAFLRFDPQSGARISAVSGA</sequence>
<dbReference type="InterPro" id="IPR017871">
    <property type="entry name" value="ABC_transporter-like_CS"/>
</dbReference>
<keyword evidence="4" id="KW-1003">Cell membrane</keyword>
<dbReference type="InterPro" id="IPR003439">
    <property type="entry name" value="ABC_transporter-like_ATP-bd"/>
</dbReference>
<dbReference type="Gene3D" id="3.40.50.300">
    <property type="entry name" value="P-loop containing nucleotide triphosphate hydrolases"/>
    <property type="match status" value="1"/>
</dbReference>
<accession>A0A1E3H662</accession>
<dbReference type="OrthoDB" id="7912339at2"/>
<evidence type="ECO:0000313" key="12">
    <source>
        <dbReference type="EMBL" id="ODN71828.1"/>
    </source>
</evidence>
<dbReference type="InterPro" id="IPR003593">
    <property type="entry name" value="AAA+_ATPase"/>
</dbReference>
<organism evidence="12 13">
    <name type="scientific">Methylobrevis pamukkalensis</name>
    <dbReference type="NCBI Taxonomy" id="1439726"/>
    <lineage>
        <taxon>Bacteria</taxon>
        <taxon>Pseudomonadati</taxon>
        <taxon>Pseudomonadota</taxon>
        <taxon>Alphaproteobacteria</taxon>
        <taxon>Hyphomicrobiales</taxon>
        <taxon>Pleomorphomonadaceae</taxon>
        <taxon>Methylobrevis</taxon>
    </lineage>
</organism>
<keyword evidence="7" id="KW-0547">Nucleotide-binding</keyword>
<dbReference type="InterPro" id="IPR012340">
    <property type="entry name" value="NA-bd_OB-fold"/>
</dbReference>
<dbReference type="FunFam" id="3.40.50.300:FF:000042">
    <property type="entry name" value="Maltose/maltodextrin ABC transporter, ATP-binding protein"/>
    <property type="match status" value="1"/>
</dbReference>
<dbReference type="Pfam" id="PF08402">
    <property type="entry name" value="TOBE_2"/>
    <property type="match status" value="1"/>
</dbReference>
<dbReference type="GO" id="GO:0140359">
    <property type="term" value="F:ABC-type transporter activity"/>
    <property type="evidence" value="ECO:0007669"/>
    <property type="project" value="InterPro"/>
</dbReference>
<evidence type="ECO:0000256" key="2">
    <source>
        <dbReference type="ARBA" id="ARBA00005417"/>
    </source>
</evidence>
<gene>
    <name evidence="12" type="primary">ugpC_1</name>
    <name evidence="12" type="ORF">A6302_00867</name>
</gene>
<dbReference type="Proteomes" id="UP000094622">
    <property type="component" value="Unassembled WGS sequence"/>
</dbReference>
<dbReference type="InterPro" id="IPR008995">
    <property type="entry name" value="Mo/tungstate-bd_C_term_dom"/>
</dbReference>
<proteinExistence type="inferred from homology"/>
<dbReference type="InterPro" id="IPR015855">
    <property type="entry name" value="ABC_transpr_MalK-like"/>
</dbReference>
<evidence type="ECO:0000256" key="9">
    <source>
        <dbReference type="ARBA" id="ARBA00022967"/>
    </source>
</evidence>
<dbReference type="NCBIfam" id="NF008653">
    <property type="entry name" value="PRK11650.1"/>
    <property type="match status" value="1"/>
</dbReference>
<dbReference type="GO" id="GO:0016887">
    <property type="term" value="F:ATP hydrolysis activity"/>
    <property type="evidence" value="ECO:0007669"/>
    <property type="project" value="InterPro"/>
</dbReference>
<dbReference type="InterPro" id="IPR013611">
    <property type="entry name" value="Transp-assoc_OB_typ2"/>
</dbReference>
<evidence type="ECO:0000259" key="11">
    <source>
        <dbReference type="PROSITE" id="PS50893"/>
    </source>
</evidence>